<dbReference type="InterPro" id="IPR001372">
    <property type="entry name" value="Dynein_light_chain_typ-1/2"/>
</dbReference>
<evidence type="ECO:0000313" key="2">
    <source>
        <dbReference type="EMBL" id="VDD94148.1"/>
    </source>
</evidence>
<dbReference type="Gene3D" id="3.30.740.10">
    <property type="entry name" value="Protein Inhibitor Of Neuronal Nitric Oxide Synthase"/>
    <property type="match status" value="1"/>
</dbReference>
<dbReference type="GO" id="GO:0005868">
    <property type="term" value="C:cytoplasmic dynein complex"/>
    <property type="evidence" value="ECO:0007669"/>
    <property type="project" value="TreeGrafter"/>
</dbReference>
<sequence length="94" mass="10562">MTLSSEATKVDVKETEMSEEMVEESIAIAKEGLKRCNSDKDVASFVKDEFEKKYGSTWHCVVGSSFGSRVSYEVGNFVLLQIGRIFVMIFKCGY</sequence>
<gene>
    <name evidence="2" type="ORF">EVEC_LOCUS8899</name>
</gene>
<evidence type="ECO:0000313" key="3">
    <source>
        <dbReference type="Proteomes" id="UP000274131"/>
    </source>
</evidence>
<dbReference type="AlphaFoldDB" id="A0A0N4VFG8"/>
<dbReference type="PANTHER" id="PTHR11886">
    <property type="entry name" value="DYNEIN LIGHT CHAIN"/>
    <property type="match status" value="1"/>
</dbReference>
<dbReference type="Proteomes" id="UP000274131">
    <property type="component" value="Unassembled WGS sequence"/>
</dbReference>
<protein>
    <recommendedName>
        <fullName evidence="1">Dynein light chain</fullName>
    </recommendedName>
</protein>
<accession>A0A0N4VFG8</accession>
<dbReference type="Pfam" id="PF01221">
    <property type="entry name" value="Dynein_light"/>
    <property type="match status" value="1"/>
</dbReference>
<keyword evidence="1" id="KW-0963">Cytoplasm</keyword>
<dbReference type="GO" id="GO:0007017">
    <property type="term" value="P:microtubule-based process"/>
    <property type="evidence" value="ECO:0007669"/>
    <property type="project" value="InterPro"/>
</dbReference>
<evidence type="ECO:0000313" key="4">
    <source>
        <dbReference type="WBParaSite" id="EVEC_0000948901-mRNA-1"/>
    </source>
</evidence>
<organism evidence="4">
    <name type="scientific">Enterobius vermicularis</name>
    <name type="common">Human pinworm</name>
    <dbReference type="NCBI Taxonomy" id="51028"/>
    <lineage>
        <taxon>Eukaryota</taxon>
        <taxon>Metazoa</taxon>
        <taxon>Ecdysozoa</taxon>
        <taxon>Nematoda</taxon>
        <taxon>Chromadorea</taxon>
        <taxon>Rhabditida</taxon>
        <taxon>Spirurina</taxon>
        <taxon>Oxyuridomorpha</taxon>
        <taxon>Oxyuroidea</taxon>
        <taxon>Oxyuridae</taxon>
        <taxon>Enterobius</taxon>
    </lineage>
</organism>
<proteinExistence type="inferred from homology"/>
<dbReference type="STRING" id="51028.A0A0N4VFG8"/>
<evidence type="ECO:0000256" key="1">
    <source>
        <dbReference type="RuleBase" id="RU365010"/>
    </source>
</evidence>
<comment type="subcellular location">
    <subcellularLocation>
        <location evidence="1">Cytoplasm</location>
        <location evidence="1">Cytoskeleton</location>
    </subcellularLocation>
</comment>
<dbReference type="OrthoDB" id="10033309at2759"/>
<reference evidence="2 3" key="2">
    <citation type="submission" date="2018-10" db="EMBL/GenBank/DDBJ databases">
        <authorList>
            <consortium name="Pathogen Informatics"/>
        </authorList>
    </citation>
    <scope>NUCLEOTIDE SEQUENCE [LARGE SCALE GENOMIC DNA]</scope>
</reference>
<keyword evidence="1" id="KW-0493">Microtubule</keyword>
<keyword evidence="1" id="KW-0206">Cytoskeleton</keyword>
<keyword evidence="1" id="KW-0505">Motor protein</keyword>
<dbReference type="FunFam" id="3.30.740.10:FF:000006">
    <property type="entry name" value="Dynein light chain"/>
    <property type="match status" value="1"/>
</dbReference>
<reference evidence="4" key="1">
    <citation type="submission" date="2017-02" db="UniProtKB">
        <authorList>
            <consortium name="WormBaseParasite"/>
        </authorList>
    </citation>
    <scope>IDENTIFICATION</scope>
</reference>
<dbReference type="GO" id="GO:0005874">
    <property type="term" value="C:microtubule"/>
    <property type="evidence" value="ECO:0007669"/>
    <property type="project" value="UniProtKB-KW"/>
</dbReference>
<keyword evidence="3" id="KW-1185">Reference proteome</keyword>
<dbReference type="WBParaSite" id="EVEC_0000948901-mRNA-1">
    <property type="protein sequence ID" value="EVEC_0000948901-mRNA-1"/>
    <property type="gene ID" value="EVEC_0000948901"/>
</dbReference>
<dbReference type="GO" id="GO:0045505">
    <property type="term" value="F:dynein intermediate chain binding"/>
    <property type="evidence" value="ECO:0007669"/>
    <property type="project" value="TreeGrafter"/>
</dbReference>
<dbReference type="EMBL" id="UXUI01009682">
    <property type="protein sequence ID" value="VDD94148.1"/>
    <property type="molecule type" value="Genomic_DNA"/>
</dbReference>
<dbReference type="InterPro" id="IPR037177">
    <property type="entry name" value="DLC_sf"/>
</dbReference>
<dbReference type="SUPFAM" id="SSF54648">
    <property type="entry name" value="DLC"/>
    <property type="match status" value="1"/>
</dbReference>
<comment type="similarity">
    <text evidence="1">Belongs to the dynein light chain family.</text>
</comment>
<dbReference type="PANTHER" id="PTHR11886:SF55">
    <property type="entry name" value="DYNEIN LIGHT CHAIN 2, CYTOPLASMIC-RELATED"/>
    <property type="match status" value="1"/>
</dbReference>
<dbReference type="SMART" id="SM01375">
    <property type="entry name" value="Dynein_light"/>
    <property type="match status" value="1"/>
</dbReference>
<keyword evidence="1" id="KW-0243">Dynein</keyword>
<name>A0A0N4VFG8_ENTVE</name>